<dbReference type="Proteomes" id="UP000310406">
    <property type="component" value="Unassembled WGS sequence"/>
</dbReference>
<reference evidence="1 2" key="1">
    <citation type="submission" date="2019-03" db="EMBL/GenBank/DDBJ databases">
        <title>Muricauda SCR12 sp.nov, a marine bacterium isolated from Pacific Ocean:the Okinawa trough.</title>
        <authorList>
            <person name="Liu L."/>
        </authorList>
    </citation>
    <scope>NUCLEOTIDE SEQUENCE [LARGE SCALE GENOMIC DNA]</scope>
    <source>
        <strain evidence="1 2">SCR12</strain>
    </source>
</reference>
<keyword evidence="2" id="KW-1185">Reference proteome</keyword>
<accession>A0A4V4HWD7</accession>
<sequence length="388" mass="45491">MDSFTESREKNNLVPLKILDKQVYHLDLLNIEHSWTGRMDAQIANTFILESSQLLINSIALFEQGYFDCAFYSLRQSLEVSTVMTYLIDNDEDKREEELQNWKSQSRFPMYGQMVRFLEQNASIFADIKSKMSDYFEELDEVKKKLNKYVHKQGFKTFYVSKNHPLNRSKDPQFFIEEFEEYLIKCIGAVAILRLTIDPFPILMTDNEMYLRTGDMMTKGYTDGFINKYIGPRHIEAYKTTDIYTLHYDSILREEAKLPCVADVVKHQYIDKNKLEEIFSQKHLLSKNDLVAVVLSGFSDKVSKIYCVGGLLQYYTNIDTIRKSRSWSSEDFNKFETHEKRYNQPYDEAFISILAINGETYFIEHNEEFGAEEITELRTTEAKSANEA</sequence>
<name>A0A4V4HWD7_9FLAO</name>
<comment type="caution">
    <text evidence="1">The sequence shown here is derived from an EMBL/GenBank/DDBJ whole genome shotgun (WGS) entry which is preliminary data.</text>
</comment>
<organism evidence="1 2">
    <name type="scientific">Flagellimonas alvinocaridis</name>
    <dbReference type="NCBI Taxonomy" id="2530200"/>
    <lineage>
        <taxon>Bacteria</taxon>
        <taxon>Pseudomonadati</taxon>
        <taxon>Bacteroidota</taxon>
        <taxon>Flavobacteriia</taxon>
        <taxon>Flavobacteriales</taxon>
        <taxon>Flavobacteriaceae</taxon>
        <taxon>Flagellimonas</taxon>
    </lineage>
</organism>
<dbReference type="AlphaFoldDB" id="A0A4V4HWD7"/>
<evidence type="ECO:0000313" key="2">
    <source>
        <dbReference type="Proteomes" id="UP000310406"/>
    </source>
</evidence>
<proteinExistence type="predicted"/>
<dbReference type="OrthoDB" id="1097055at2"/>
<dbReference type="EMBL" id="SNTZ01000023">
    <property type="protein sequence ID" value="THV56796.1"/>
    <property type="molecule type" value="Genomic_DNA"/>
</dbReference>
<protein>
    <submittedName>
        <fullName evidence="1">Teicoplanin resistance protein VanZ</fullName>
    </submittedName>
</protein>
<gene>
    <name evidence="1" type="ORF">EZV76_16710</name>
</gene>
<evidence type="ECO:0000313" key="1">
    <source>
        <dbReference type="EMBL" id="THV56796.1"/>
    </source>
</evidence>
<dbReference type="RefSeq" id="WP_136567675.1">
    <property type="nucleotide sequence ID" value="NZ_SNTZ01000023.1"/>
</dbReference>